<reference evidence="1 2" key="1">
    <citation type="journal article" date="2021" name="BMC Biol.">
        <title>Horizontally acquired antibacterial genes associated with adaptive radiation of ladybird beetles.</title>
        <authorList>
            <person name="Li H.S."/>
            <person name="Tang X.F."/>
            <person name="Huang Y.H."/>
            <person name="Xu Z.Y."/>
            <person name="Chen M.L."/>
            <person name="Du X.Y."/>
            <person name="Qiu B.Y."/>
            <person name="Chen P.T."/>
            <person name="Zhang W."/>
            <person name="Slipinski A."/>
            <person name="Escalona H.E."/>
            <person name="Waterhouse R.M."/>
            <person name="Zwick A."/>
            <person name="Pang H."/>
        </authorList>
    </citation>
    <scope>NUCLEOTIDE SEQUENCE [LARGE SCALE GENOMIC DNA]</scope>
    <source>
        <strain evidence="1">SYSU2018</strain>
    </source>
</reference>
<dbReference type="AlphaFoldDB" id="A0ABD2NI49"/>
<sequence>MNVESSRKAEINPKQSTSVVPIDSGHSYGCNGIEIFELSQDNEIGDKYYVLVQIPEDIHIKINLSIPFENTKITFRSYSGDITSAIGKISVTISYKNRTIHDYLYIVPPGHDILLGRNWIRRIHDTNYIPKGRFLGLEKRVTRYVVKGSYYSNTSKMWDLYRLVLEK</sequence>
<gene>
    <name evidence="1" type="ORF">HHI36_013301</name>
</gene>
<accession>A0ABD2NI49</accession>
<proteinExistence type="predicted"/>
<dbReference type="InterPro" id="IPR021109">
    <property type="entry name" value="Peptidase_aspartic_dom_sf"/>
</dbReference>
<keyword evidence="2" id="KW-1185">Reference proteome</keyword>
<evidence type="ECO:0000313" key="2">
    <source>
        <dbReference type="Proteomes" id="UP001516400"/>
    </source>
</evidence>
<comment type="caution">
    <text evidence="1">The sequence shown here is derived from an EMBL/GenBank/DDBJ whole genome shotgun (WGS) entry which is preliminary data.</text>
</comment>
<organism evidence="1 2">
    <name type="scientific">Cryptolaemus montrouzieri</name>
    <dbReference type="NCBI Taxonomy" id="559131"/>
    <lineage>
        <taxon>Eukaryota</taxon>
        <taxon>Metazoa</taxon>
        <taxon>Ecdysozoa</taxon>
        <taxon>Arthropoda</taxon>
        <taxon>Hexapoda</taxon>
        <taxon>Insecta</taxon>
        <taxon>Pterygota</taxon>
        <taxon>Neoptera</taxon>
        <taxon>Endopterygota</taxon>
        <taxon>Coleoptera</taxon>
        <taxon>Polyphaga</taxon>
        <taxon>Cucujiformia</taxon>
        <taxon>Coccinelloidea</taxon>
        <taxon>Coccinellidae</taxon>
        <taxon>Scymninae</taxon>
        <taxon>Scymnini</taxon>
        <taxon>Cryptolaemus</taxon>
    </lineage>
</organism>
<evidence type="ECO:0000313" key="1">
    <source>
        <dbReference type="EMBL" id="KAL3277961.1"/>
    </source>
</evidence>
<name>A0ABD2NI49_9CUCU</name>
<dbReference type="EMBL" id="JABFTP020000103">
    <property type="protein sequence ID" value="KAL3277961.1"/>
    <property type="molecule type" value="Genomic_DNA"/>
</dbReference>
<dbReference type="SUPFAM" id="SSF50630">
    <property type="entry name" value="Acid proteases"/>
    <property type="match status" value="1"/>
</dbReference>
<protein>
    <submittedName>
        <fullName evidence="1">Uncharacterized protein</fullName>
    </submittedName>
</protein>
<dbReference type="Proteomes" id="UP001516400">
    <property type="component" value="Unassembled WGS sequence"/>
</dbReference>